<dbReference type="AlphaFoldDB" id="A0A444VNV3"/>
<dbReference type="EMBL" id="JJMP01000003">
    <property type="protein sequence ID" value="RYC52389.1"/>
    <property type="molecule type" value="Genomic_DNA"/>
</dbReference>
<sequence>MGIKNNGKRRSKNPRCLPASKKKPLGSRIVNKKKAPTATTKIISGKLLRTLIPEQKNTNPAYTPIAIEFIPLKKGTVTITTDNSAK</sequence>
<protein>
    <submittedName>
        <fullName evidence="2">Uncharacterized protein</fullName>
    </submittedName>
</protein>
<accession>A0A444VNV3</accession>
<proteinExistence type="predicted"/>
<evidence type="ECO:0000313" key="2">
    <source>
        <dbReference type="EMBL" id="RYC52389.1"/>
    </source>
</evidence>
<evidence type="ECO:0000256" key="1">
    <source>
        <dbReference type="SAM" id="MobiDB-lite"/>
    </source>
</evidence>
<comment type="caution">
    <text evidence="2">The sequence shown here is derived from an EMBL/GenBank/DDBJ whole genome shotgun (WGS) entry which is preliminary data.</text>
</comment>
<name>A0A444VNV3_9FLAO</name>
<organism evidence="2 3">
    <name type="scientific">Flagellimonas olearia</name>
    <dbReference type="NCBI Taxonomy" id="552546"/>
    <lineage>
        <taxon>Bacteria</taxon>
        <taxon>Pseudomonadati</taxon>
        <taxon>Bacteroidota</taxon>
        <taxon>Flavobacteriia</taxon>
        <taxon>Flavobacteriales</taxon>
        <taxon>Flavobacteriaceae</taxon>
        <taxon>Flagellimonas</taxon>
    </lineage>
</organism>
<evidence type="ECO:0000313" key="3">
    <source>
        <dbReference type="Proteomes" id="UP000290261"/>
    </source>
</evidence>
<gene>
    <name evidence="2" type="ORF">DN53_10960</name>
</gene>
<keyword evidence="3" id="KW-1185">Reference proteome</keyword>
<feature type="compositionally biased region" description="Basic residues" evidence="1">
    <location>
        <begin position="1"/>
        <end position="13"/>
    </location>
</feature>
<reference evidence="2 3" key="1">
    <citation type="submission" date="2014-04" db="EMBL/GenBank/DDBJ databases">
        <title>Whole genome of Muricauda olearia.</title>
        <authorList>
            <person name="Zhang X.-H."/>
            <person name="Tang K."/>
        </authorList>
    </citation>
    <scope>NUCLEOTIDE SEQUENCE [LARGE SCALE GENOMIC DNA]</scope>
    <source>
        <strain evidence="2 3">Th120</strain>
    </source>
</reference>
<dbReference type="Proteomes" id="UP000290261">
    <property type="component" value="Unassembled WGS sequence"/>
</dbReference>
<feature type="region of interest" description="Disordered" evidence="1">
    <location>
        <begin position="1"/>
        <end position="26"/>
    </location>
</feature>